<protein>
    <recommendedName>
        <fullName evidence="6">Nesprin-1/2 domain-containing protein</fullName>
    </recommendedName>
</protein>
<organism evidence="7 8">
    <name type="scientific">Cirrhinus mrigala</name>
    <name type="common">Mrigala</name>
    <dbReference type="NCBI Taxonomy" id="683832"/>
    <lineage>
        <taxon>Eukaryota</taxon>
        <taxon>Metazoa</taxon>
        <taxon>Chordata</taxon>
        <taxon>Craniata</taxon>
        <taxon>Vertebrata</taxon>
        <taxon>Euteleostomi</taxon>
        <taxon>Actinopterygii</taxon>
        <taxon>Neopterygii</taxon>
        <taxon>Teleostei</taxon>
        <taxon>Ostariophysi</taxon>
        <taxon>Cypriniformes</taxon>
        <taxon>Cyprinidae</taxon>
        <taxon>Labeoninae</taxon>
        <taxon>Labeonini</taxon>
        <taxon>Cirrhinus</taxon>
    </lineage>
</organism>
<dbReference type="Pfam" id="PF25035">
    <property type="entry name" value="SYNE1"/>
    <property type="match status" value="1"/>
</dbReference>
<feature type="region of interest" description="Disordered" evidence="5">
    <location>
        <begin position="37"/>
        <end position="71"/>
    </location>
</feature>
<sequence length="111" mass="11976">LTDDEHDVSYSDREFDLDEPVDLSSFPWSERLGDGFLSPLPSSSRSASLAAPLRAERSGRDTPASVDSIPLEWDHDYDLSRGLESASRALSSEPGDQGEDGYLQGSASALS</sequence>
<dbReference type="EMBL" id="JAMKFB020000017">
    <property type="protein sequence ID" value="KAL0169666.1"/>
    <property type="molecule type" value="Genomic_DNA"/>
</dbReference>
<keyword evidence="8" id="KW-1185">Reference proteome</keyword>
<evidence type="ECO:0000256" key="2">
    <source>
        <dbReference type="ARBA" id="ARBA00022553"/>
    </source>
</evidence>
<evidence type="ECO:0000256" key="4">
    <source>
        <dbReference type="ARBA" id="ARBA00023136"/>
    </source>
</evidence>
<dbReference type="InterPro" id="IPR056887">
    <property type="entry name" value="SYNE1/2_dom"/>
</dbReference>
<accession>A0ABD0P9J3</accession>
<evidence type="ECO:0000256" key="3">
    <source>
        <dbReference type="ARBA" id="ARBA00022737"/>
    </source>
</evidence>
<proteinExistence type="predicted"/>
<dbReference type="AlphaFoldDB" id="A0ABD0P9J3"/>
<gene>
    <name evidence="7" type="ORF">M9458_034262</name>
</gene>
<name>A0ABD0P9J3_CIRMR</name>
<evidence type="ECO:0000256" key="5">
    <source>
        <dbReference type="SAM" id="MobiDB-lite"/>
    </source>
</evidence>
<keyword evidence="2" id="KW-0597">Phosphoprotein</keyword>
<dbReference type="PANTHER" id="PTHR14514:SF3">
    <property type="entry name" value="NESPRIN-1"/>
    <property type="match status" value="1"/>
</dbReference>
<feature type="non-terminal residue" evidence="7">
    <location>
        <position position="111"/>
    </location>
</feature>
<reference evidence="7 8" key="1">
    <citation type="submission" date="2024-05" db="EMBL/GenBank/DDBJ databases">
        <title>Genome sequencing and assembly of Indian major carp, Cirrhinus mrigala (Hamilton, 1822).</title>
        <authorList>
            <person name="Mohindra V."/>
            <person name="Chowdhury L.M."/>
            <person name="Lal K."/>
            <person name="Jena J.K."/>
        </authorList>
    </citation>
    <scope>NUCLEOTIDE SEQUENCE [LARGE SCALE GENOMIC DNA]</scope>
    <source>
        <strain evidence="7">CM1030</strain>
        <tissue evidence="7">Blood</tissue>
    </source>
</reference>
<feature type="non-terminal residue" evidence="7">
    <location>
        <position position="1"/>
    </location>
</feature>
<feature type="compositionally biased region" description="Low complexity" evidence="5">
    <location>
        <begin position="37"/>
        <end position="53"/>
    </location>
</feature>
<keyword evidence="4" id="KW-0472">Membrane</keyword>
<dbReference type="PANTHER" id="PTHR14514">
    <property type="entry name" value="PKA ANCHORING PROTEIN"/>
    <property type="match status" value="1"/>
</dbReference>
<comment type="subcellular location">
    <subcellularLocation>
        <location evidence="1">Endomembrane system</location>
    </subcellularLocation>
</comment>
<keyword evidence="3" id="KW-0677">Repeat</keyword>
<dbReference type="Proteomes" id="UP001529510">
    <property type="component" value="Unassembled WGS sequence"/>
</dbReference>
<comment type="caution">
    <text evidence="7">The sequence shown here is derived from an EMBL/GenBank/DDBJ whole genome shotgun (WGS) entry which is preliminary data.</text>
</comment>
<evidence type="ECO:0000313" key="7">
    <source>
        <dbReference type="EMBL" id="KAL0169666.1"/>
    </source>
</evidence>
<evidence type="ECO:0000259" key="6">
    <source>
        <dbReference type="Pfam" id="PF25035"/>
    </source>
</evidence>
<feature type="region of interest" description="Disordered" evidence="5">
    <location>
        <begin position="84"/>
        <end position="111"/>
    </location>
</feature>
<feature type="domain" description="Nesprin-1/2" evidence="6">
    <location>
        <begin position="1"/>
        <end position="100"/>
    </location>
</feature>
<evidence type="ECO:0000313" key="8">
    <source>
        <dbReference type="Proteomes" id="UP001529510"/>
    </source>
</evidence>
<evidence type="ECO:0000256" key="1">
    <source>
        <dbReference type="ARBA" id="ARBA00004308"/>
    </source>
</evidence>